<dbReference type="Pfam" id="PF11848">
    <property type="entry name" value="DUF3368"/>
    <property type="match status" value="1"/>
</dbReference>
<dbReference type="PANTHER" id="PTHR39550:SF1">
    <property type="entry name" value="SLL0658 PROTEIN"/>
    <property type="match status" value="1"/>
</dbReference>
<comment type="caution">
    <text evidence="1">The sequence shown here is derived from an EMBL/GenBank/DDBJ whole genome shotgun (WGS) entry which is preliminary data.</text>
</comment>
<proteinExistence type="predicted"/>
<gene>
    <name evidence="1" type="ORF">ENL43_02320</name>
</gene>
<organism evidence="1">
    <name type="scientific">candidate division WOR-3 bacterium</name>
    <dbReference type="NCBI Taxonomy" id="2052148"/>
    <lineage>
        <taxon>Bacteria</taxon>
        <taxon>Bacteria division WOR-3</taxon>
    </lineage>
</organism>
<dbReference type="PANTHER" id="PTHR39550">
    <property type="entry name" value="SLL0658 PROTEIN"/>
    <property type="match status" value="1"/>
</dbReference>
<dbReference type="InterPro" id="IPR021799">
    <property type="entry name" value="PIN-like_prokaryotic"/>
</dbReference>
<accession>A0A7V5HMX6</accession>
<evidence type="ECO:0008006" key="2">
    <source>
        <dbReference type="Google" id="ProtNLM"/>
    </source>
</evidence>
<evidence type="ECO:0000313" key="1">
    <source>
        <dbReference type="EMBL" id="HHF53182.1"/>
    </source>
</evidence>
<sequence length="164" mass="18854">MIIFDPSTLILLAKIELLRQIVSHFEVIITKEVEKESTRKECFDAKLIARLIKEKNIKVEGVTSEKSKEKLRKDFNIEMGEASALLLAKIKDCPLATDDGPTIKACKIMNVKFVTAIHFLIKEYESKLLNMDIALIKLEKLKKYGRYNLRIIEDAYKRIKGGVR</sequence>
<dbReference type="Proteomes" id="UP000886050">
    <property type="component" value="Unassembled WGS sequence"/>
</dbReference>
<reference evidence="1" key="1">
    <citation type="journal article" date="2020" name="mSystems">
        <title>Genome- and Community-Level Interaction Insights into Carbon Utilization and Element Cycling Functions of Hydrothermarchaeota in Hydrothermal Sediment.</title>
        <authorList>
            <person name="Zhou Z."/>
            <person name="Liu Y."/>
            <person name="Xu W."/>
            <person name="Pan J."/>
            <person name="Luo Z.H."/>
            <person name="Li M."/>
        </authorList>
    </citation>
    <scope>NUCLEOTIDE SEQUENCE [LARGE SCALE GENOMIC DNA]</scope>
    <source>
        <strain evidence="1">HyVt-96</strain>
    </source>
</reference>
<name>A0A7V5HMX6_UNCW3</name>
<protein>
    <recommendedName>
        <fullName evidence="2">DUF3368 domain-containing protein</fullName>
    </recommendedName>
</protein>
<dbReference type="EMBL" id="DRTX01000120">
    <property type="protein sequence ID" value="HHF53182.1"/>
    <property type="molecule type" value="Genomic_DNA"/>
</dbReference>
<dbReference type="AlphaFoldDB" id="A0A7V5HMX6"/>